<dbReference type="RefSeq" id="WP_121242878.1">
    <property type="nucleotide sequence ID" value="NZ_BHVV01000008.1"/>
</dbReference>
<feature type="chain" id="PRO_5019721014" description="Lipoprotein" evidence="1">
    <location>
        <begin position="24"/>
        <end position="62"/>
    </location>
</feature>
<dbReference type="EMBL" id="RCCI01000007">
    <property type="protein sequence ID" value="RLJ62661.1"/>
    <property type="molecule type" value="Genomic_DNA"/>
</dbReference>
<reference evidence="2 3" key="1">
    <citation type="submission" date="2018-10" db="EMBL/GenBank/DDBJ databases">
        <title>Genomic Encyclopedia of Type Strains, Phase IV (KMG-IV): sequencing the most valuable type-strain genomes for metagenomic binning, comparative biology and taxonomic classification.</title>
        <authorList>
            <person name="Goeker M."/>
        </authorList>
    </citation>
    <scope>NUCLEOTIDE SEQUENCE [LARGE SCALE GENOMIC DNA]</scope>
    <source>
        <strain evidence="2 3">DSM 26916</strain>
    </source>
</reference>
<sequence>MRALVVGLLSMPILSACSAIIVAADVAVSAGVAVVGTAADLTVAGVKAVAGSGGTAEEKKKN</sequence>
<dbReference type="AlphaFoldDB" id="A0A497X8V5"/>
<gene>
    <name evidence="2" type="ORF">DFR35_2474</name>
</gene>
<organism evidence="2 3">
    <name type="scientific">Sulfurisoma sediminicola</name>
    <dbReference type="NCBI Taxonomy" id="1381557"/>
    <lineage>
        <taxon>Bacteria</taxon>
        <taxon>Pseudomonadati</taxon>
        <taxon>Pseudomonadota</taxon>
        <taxon>Betaproteobacteria</taxon>
        <taxon>Nitrosomonadales</taxon>
        <taxon>Sterolibacteriaceae</taxon>
        <taxon>Sulfurisoma</taxon>
    </lineage>
</organism>
<protein>
    <recommendedName>
        <fullName evidence="4">Lipoprotein</fullName>
    </recommendedName>
</protein>
<name>A0A497X8V5_9PROT</name>
<keyword evidence="3" id="KW-1185">Reference proteome</keyword>
<accession>A0A497X8V5</accession>
<dbReference type="Proteomes" id="UP000268908">
    <property type="component" value="Unassembled WGS sequence"/>
</dbReference>
<evidence type="ECO:0000313" key="3">
    <source>
        <dbReference type="Proteomes" id="UP000268908"/>
    </source>
</evidence>
<evidence type="ECO:0008006" key="4">
    <source>
        <dbReference type="Google" id="ProtNLM"/>
    </source>
</evidence>
<evidence type="ECO:0000313" key="2">
    <source>
        <dbReference type="EMBL" id="RLJ62661.1"/>
    </source>
</evidence>
<proteinExistence type="predicted"/>
<comment type="caution">
    <text evidence="2">The sequence shown here is derived from an EMBL/GenBank/DDBJ whole genome shotgun (WGS) entry which is preliminary data.</text>
</comment>
<dbReference type="PROSITE" id="PS51257">
    <property type="entry name" value="PROKAR_LIPOPROTEIN"/>
    <property type="match status" value="1"/>
</dbReference>
<evidence type="ECO:0000256" key="1">
    <source>
        <dbReference type="SAM" id="SignalP"/>
    </source>
</evidence>
<keyword evidence="1" id="KW-0732">Signal</keyword>
<feature type="signal peptide" evidence="1">
    <location>
        <begin position="1"/>
        <end position="23"/>
    </location>
</feature>